<dbReference type="Proteomes" id="UP000178912">
    <property type="component" value="Unassembled WGS sequence"/>
</dbReference>
<dbReference type="AlphaFoldDB" id="A0A1E1JZH3"/>
<protein>
    <submittedName>
        <fullName evidence="1">Uncharacterized protein</fullName>
    </submittedName>
</protein>
<proteinExistence type="predicted"/>
<evidence type="ECO:0000313" key="2">
    <source>
        <dbReference type="Proteomes" id="UP000178912"/>
    </source>
</evidence>
<accession>A0A1E1JZH3</accession>
<dbReference type="EMBL" id="FJUX01000007">
    <property type="protein sequence ID" value="CZS91040.1"/>
    <property type="molecule type" value="Genomic_DNA"/>
</dbReference>
<keyword evidence="2" id="KW-1185">Reference proteome</keyword>
<dbReference type="OrthoDB" id="2373987at2759"/>
<name>A0A1E1JZH3_9HELO</name>
<sequence>MAQQAMEVLEMGGSILVPRLALSLMSENILFVSLRAMMKDFAVLTGLACLKLAAWSDSHGYLRLPGQYPLPYHSCFYAQYNILDGRLKCYCGDPVRARGTNPWYVLLLFLCESPGVSAPENDVFEEAFMREFGHKTTVKRSRRGAGKSRRHSVAPFGTLCGIMRDTWGEGSVAGEGSDTKAWLITLEKKTQRIKQMLKKLCEDTDNSCPKTDCPDDMNTDATLRIHRGAGQKSTTVTPKI</sequence>
<gene>
    <name evidence="1" type="ORF">RAG0_01836</name>
</gene>
<organism evidence="1 2">
    <name type="scientific">Rhynchosporium agropyri</name>
    <dbReference type="NCBI Taxonomy" id="914238"/>
    <lineage>
        <taxon>Eukaryota</taxon>
        <taxon>Fungi</taxon>
        <taxon>Dikarya</taxon>
        <taxon>Ascomycota</taxon>
        <taxon>Pezizomycotina</taxon>
        <taxon>Leotiomycetes</taxon>
        <taxon>Helotiales</taxon>
        <taxon>Ploettnerulaceae</taxon>
        <taxon>Rhynchosporium</taxon>
    </lineage>
</organism>
<reference evidence="2" key="1">
    <citation type="submission" date="2016-03" db="EMBL/GenBank/DDBJ databases">
        <authorList>
            <person name="Guldener U."/>
        </authorList>
    </citation>
    <scope>NUCLEOTIDE SEQUENCE [LARGE SCALE GENOMIC DNA]</scope>
    <source>
        <strain evidence="2">04CH-RAC-A.6.1</strain>
    </source>
</reference>
<evidence type="ECO:0000313" key="1">
    <source>
        <dbReference type="EMBL" id="CZS91040.1"/>
    </source>
</evidence>